<dbReference type="InterPro" id="IPR017900">
    <property type="entry name" value="4Fe4S_Fe_S_CS"/>
</dbReference>
<dbReference type="Pfam" id="PF12838">
    <property type="entry name" value="Fer4_7"/>
    <property type="match status" value="1"/>
</dbReference>
<dbReference type="PROSITE" id="PS00198">
    <property type="entry name" value="4FE4S_FER_1"/>
    <property type="match status" value="3"/>
</dbReference>
<sequence>MAESERRVFVCSCEETMPLDLGGIARVCARALPGAKVEEARQLCRAELARFEAALGGSDVLVACTQEAPLFAERAEEAGHRGRLDTVNIREQAGWSDEAKAATPKIAALIAAAAVPMPETAIVTYTSEGVTLVYGRDETAIEAARQLENRLNLTVLLTRPKDVLPPRTTTFPVLKGTIRSARGHLGAFELVVDDYAAPAPSSRAALVFGPPRDGAKSRCDVILDLSGGAPLFPAHHKRPGYLRADPGDRAAVQRAIFQAAELVGTFDKPRFVTFTASLCAHSRNKRTGCTRCLDLCPVGAIAPAGDHVAIDTNICAGCGSCSAVCPTGAASYALPPADALLRRLRALLLTYLEAGGKRPVLLLHEDEHGAPLIEALARHGPGLPARVLPFNVNEVTALGLELIAAAFAYGAAELRVLMGARPRDDTAALDRTLTLADAVLRGLGFGEERVGVIAADDPDALAAALRTLTRRDGVAEPRRFLAMGDKRGVLQTALKELGKAAPAPAAIIPLPERAPFGTLRVDTAGCTLCLSCVSVCPTGALRDNPDRPMLTFTEDACVQCGLCAATCPEKVIVLEPRLNLTPEAAEPRLIKEEEPFACIRCGTPFGTKSTIERIAAKLSASHWMYKGSAANLDLIRMCADCRAITVTETGGLDPYAAGERPRIVTTDDYLAARGEGAPDDPKKLN</sequence>
<feature type="domain" description="4Fe-4S ferredoxin-type" evidence="5">
    <location>
        <begin position="517"/>
        <end position="546"/>
    </location>
</feature>
<keyword evidence="4" id="KW-0411">Iron-sulfur</keyword>
<dbReference type="Pfam" id="PF13187">
    <property type="entry name" value="Fer4_9"/>
    <property type="match status" value="1"/>
</dbReference>
<evidence type="ECO:0000256" key="4">
    <source>
        <dbReference type="ARBA" id="ARBA00023014"/>
    </source>
</evidence>
<evidence type="ECO:0000313" key="7">
    <source>
        <dbReference type="Proteomes" id="UP000694001"/>
    </source>
</evidence>
<keyword evidence="2" id="KW-0479">Metal-binding</keyword>
<keyword evidence="3" id="KW-0408">Iron</keyword>
<dbReference type="InterPro" id="IPR017896">
    <property type="entry name" value="4Fe4S_Fe-S-bd"/>
</dbReference>
<dbReference type="Proteomes" id="UP000694001">
    <property type="component" value="Chromosome"/>
</dbReference>
<dbReference type="InterPro" id="IPR050572">
    <property type="entry name" value="Fe-S_Ferredoxin"/>
</dbReference>
<keyword evidence="1" id="KW-0004">4Fe-4S</keyword>
<dbReference type="EMBL" id="CP076448">
    <property type="protein sequence ID" value="QXM25811.1"/>
    <property type="molecule type" value="Genomic_DNA"/>
</dbReference>
<gene>
    <name evidence="6" type="ORF">KO353_06320</name>
</gene>
<dbReference type="GO" id="GO:0051539">
    <property type="term" value="F:4 iron, 4 sulfur cluster binding"/>
    <property type="evidence" value="ECO:0007669"/>
    <property type="project" value="UniProtKB-KW"/>
</dbReference>
<dbReference type="PROSITE" id="PS51379">
    <property type="entry name" value="4FE4S_FER_2"/>
    <property type="match status" value="3"/>
</dbReference>
<evidence type="ECO:0000313" key="6">
    <source>
        <dbReference type="EMBL" id="QXM25811.1"/>
    </source>
</evidence>
<dbReference type="AlphaFoldDB" id="A0A975YKK2"/>
<evidence type="ECO:0000256" key="1">
    <source>
        <dbReference type="ARBA" id="ARBA00022485"/>
    </source>
</evidence>
<feature type="domain" description="4Fe-4S ferredoxin-type" evidence="5">
    <location>
        <begin position="548"/>
        <end position="577"/>
    </location>
</feature>
<accession>A0A975YKK2</accession>
<dbReference type="PANTHER" id="PTHR43687:SF4">
    <property type="entry name" value="BLR5484 PROTEIN"/>
    <property type="match status" value="1"/>
</dbReference>
<dbReference type="KEGG" id="elio:KO353_06320"/>
<feature type="domain" description="4Fe-4S ferredoxin-type" evidence="5">
    <location>
        <begin position="306"/>
        <end position="335"/>
    </location>
</feature>
<proteinExistence type="predicted"/>
<dbReference type="PANTHER" id="PTHR43687">
    <property type="entry name" value="ADENYLYLSULFATE REDUCTASE, BETA SUBUNIT"/>
    <property type="match status" value="1"/>
</dbReference>
<protein>
    <submittedName>
        <fullName evidence="6">4Fe-4S binding protein</fullName>
    </submittedName>
</protein>
<reference evidence="6" key="1">
    <citation type="submission" date="2021-06" db="EMBL/GenBank/DDBJ databases">
        <title>Elioraea tepida, sp. nov., a moderately thermophilic aerobic anoxygenic phototrophic bacterium isolated from an alkaline siliceous hot spring mat community in Yellowstone National Park, WY, USA.</title>
        <authorList>
            <person name="Saini M.K."/>
            <person name="Yoshida S."/>
            <person name="Sebastian A."/>
            <person name="Hirose S."/>
            <person name="Hara E."/>
            <person name="Tamaki H."/>
            <person name="Soulier N.T."/>
            <person name="Albert I."/>
            <person name="Hanada S."/>
            <person name="Bryant D.A."/>
            <person name="Tank M."/>
        </authorList>
    </citation>
    <scope>NUCLEOTIDE SEQUENCE</scope>
    <source>
        <strain evidence="6">MS-P2</strain>
    </source>
</reference>
<keyword evidence="7" id="KW-1185">Reference proteome</keyword>
<evidence type="ECO:0000256" key="2">
    <source>
        <dbReference type="ARBA" id="ARBA00022723"/>
    </source>
</evidence>
<name>A0A975YKK2_9PROT</name>
<organism evidence="6 7">
    <name type="scientific">Elioraea tepida</name>
    <dbReference type="NCBI Taxonomy" id="2843330"/>
    <lineage>
        <taxon>Bacteria</taxon>
        <taxon>Pseudomonadati</taxon>
        <taxon>Pseudomonadota</taxon>
        <taxon>Alphaproteobacteria</taxon>
        <taxon>Acetobacterales</taxon>
        <taxon>Elioraeaceae</taxon>
        <taxon>Elioraea</taxon>
    </lineage>
</organism>
<dbReference type="RefSeq" id="WP_218286863.1">
    <property type="nucleotide sequence ID" value="NZ_CP076448.1"/>
</dbReference>
<dbReference type="GO" id="GO:0046872">
    <property type="term" value="F:metal ion binding"/>
    <property type="evidence" value="ECO:0007669"/>
    <property type="project" value="UniProtKB-KW"/>
</dbReference>
<evidence type="ECO:0000256" key="3">
    <source>
        <dbReference type="ARBA" id="ARBA00023004"/>
    </source>
</evidence>
<evidence type="ECO:0000259" key="5">
    <source>
        <dbReference type="PROSITE" id="PS51379"/>
    </source>
</evidence>